<proteinExistence type="predicted"/>
<evidence type="ECO:0000313" key="1">
    <source>
        <dbReference type="EMBL" id="CAL0325779.1"/>
    </source>
</evidence>
<name>A0AAV1XXW4_LUPLU</name>
<comment type="caution">
    <text evidence="1">The sequence shown here is derived from an EMBL/GenBank/DDBJ whole genome shotgun (WGS) entry which is preliminary data.</text>
</comment>
<evidence type="ECO:0000313" key="2">
    <source>
        <dbReference type="Proteomes" id="UP001497480"/>
    </source>
</evidence>
<protein>
    <submittedName>
        <fullName evidence="1">Uncharacterized protein</fullName>
    </submittedName>
</protein>
<sequence length="98" mass="11712">MDSKPPMIWQSNYEIDENPFAITCQFQSYDYNMSGNVNVYPALDNWHHEIPDLQDNHSDPVTFMENIYSTYPLYETPIIEPIPSLPLQGTWEEWRRRE</sequence>
<accession>A0AAV1XXW4</accession>
<dbReference type="EMBL" id="CAXHTB010000018">
    <property type="protein sequence ID" value="CAL0325779.1"/>
    <property type="molecule type" value="Genomic_DNA"/>
</dbReference>
<gene>
    <name evidence="1" type="ORF">LLUT_LOCUS26839</name>
</gene>
<keyword evidence="2" id="KW-1185">Reference proteome</keyword>
<organism evidence="1 2">
    <name type="scientific">Lupinus luteus</name>
    <name type="common">European yellow lupine</name>
    <dbReference type="NCBI Taxonomy" id="3873"/>
    <lineage>
        <taxon>Eukaryota</taxon>
        <taxon>Viridiplantae</taxon>
        <taxon>Streptophyta</taxon>
        <taxon>Embryophyta</taxon>
        <taxon>Tracheophyta</taxon>
        <taxon>Spermatophyta</taxon>
        <taxon>Magnoliopsida</taxon>
        <taxon>eudicotyledons</taxon>
        <taxon>Gunneridae</taxon>
        <taxon>Pentapetalae</taxon>
        <taxon>rosids</taxon>
        <taxon>fabids</taxon>
        <taxon>Fabales</taxon>
        <taxon>Fabaceae</taxon>
        <taxon>Papilionoideae</taxon>
        <taxon>50 kb inversion clade</taxon>
        <taxon>genistoids sensu lato</taxon>
        <taxon>core genistoids</taxon>
        <taxon>Genisteae</taxon>
        <taxon>Lupinus</taxon>
    </lineage>
</organism>
<dbReference type="AlphaFoldDB" id="A0AAV1XXW4"/>
<dbReference type="Proteomes" id="UP001497480">
    <property type="component" value="Unassembled WGS sequence"/>
</dbReference>
<reference evidence="1 2" key="1">
    <citation type="submission" date="2024-03" db="EMBL/GenBank/DDBJ databases">
        <authorList>
            <person name="Martinez-Hernandez J."/>
        </authorList>
    </citation>
    <scope>NUCLEOTIDE SEQUENCE [LARGE SCALE GENOMIC DNA]</scope>
</reference>